<accession>A0AAW9QZB3</accession>
<keyword evidence="2" id="KW-1185">Reference proteome</keyword>
<gene>
    <name evidence="1" type="ORF">V0288_15790</name>
</gene>
<evidence type="ECO:0000313" key="2">
    <source>
        <dbReference type="Proteomes" id="UP001328733"/>
    </source>
</evidence>
<name>A0AAW9QZB3_9CHRO</name>
<organism evidence="1 2">
    <name type="scientific">Pannus brasiliensis CCIBt3594</name>
    <dbReference type="NCBI Taxonomy" id="1427578"/>
    <lineage>
        <taxon>Bacteria</taxon>
        <taxon>Bacillati</taxon>
        <taxon>Cyanobacteriota</taxon>
        <taxon>Cyanophyceae</taxon>
        <taxon>Oscillatoriophycideae</taxon>
        <taxon>Chroococcales</taxon>
        <taxon>Microcystaceae</taxon>
        <taxon>Pannus</taxon>
    </lineage>
</organism>
<protein>
    <submittedName>
        <fullName evidence="1">Uncharacterized protein</fullName>
    </submittedName>
</protein>
<dbReference type="RefSeq" id="WP_332866072.1">
    <property type="nucleotide sequence ID" value="NZ_JBAFSM010000031.1"/>
</dbReference>
<comment type="caution">
    <text evidence="1">The sequence shown here is derived from an EMBL/GenBank/DDBJ whole genome shotgun (WGS) entry which is preliminary data.</text>
</comment>
<proteinExistence type="predicted"/>
<dbReference type="Proteomes" id="UP001328733">
    <property type="component" value="Unassembled WGS sequence"/>
</dbReference>
<dbReference type="AlphaFoldDB" id="A0AAW9QZB3"/>
<reference evidence="1 2" key="1">
    <citation type="submission" date="2024-01" db="EMBL/GenBank/DDBJ databases">
        <title>Genomic insights into the taxonomy and metabolism of the cyanobacterium Pannus brasiliensis CCIBt3594.</title>
        <authorList>
            <person name="Machado M."/>
            <person name="Botero N.B."/>
            <person name="Andreote A.P.D."/>
            <person name="Feitosa A.M.T."/>
            <person name="Popin R."/>
            <person name="Sivonen K."/>
            <person name="Fiore M.F."/>
        </authorList>
    </citation>
    <scope>NUCLEOTIDE SEQUENCE [LARGE SCALE GENOMIC DNA]</scope>
    <source>
        <strain evidence="1 2">CCIBt3594</strain>
    </source>
</reference>
<sequence length="222" mass="24575">MLDFTKRGRAREVTLLTLLLSASIVTISLSYLPVLARQSLEIQSATRSTPSFIPAGTAIPVRYDRAEKILLTPEETYSLSLTVTESIKNALGKVIIPDGSQIIGEIKPSERGSRFFSQKIFLKEERPRSEPIDAISDAVNHLQKIIKGANPDRVIKGAALGESAAALLASLTDDRPIDRSLLRNGRWEVLAGWLLRGESLELVSIEPRRDLTLTLRSDFDRK</sequence>
<evidence type="ECO:0000313" key="1">
    <source>
        <dbReference type="EMBL" id="MEG3438594.1"/>
    </source>
</evidence>
<dbReference type="EMBL" id="JBAFSM010000031">
    <property type="protein sequence ID" value="MEG3438594.1"/>
    <property type="molecule type" value="Genomic_DNA"/>
</dbReference>